<dbReference type="EMBL" id="LGCK01000010">
    <property type="protein sequence ID" value="KPL71568.1"/>
    <property type="molecule type" value="Genomic_DNA"/>
</dbReference>
<name>A0A0P6WYD3_9CHLR</name>
<dbReference type="PANTHER" id="PTHR30204">
    <property type="entry name" value="REDOX-CYCLING DRUG-SENSING TRANSCRIPTIONAL ACTIVATOR SOXR"/>
    <property type="match status" value="1"/>
</dbReference>
<evidence type="ECO:0000256" key="1">
    <source>
        <dbReference type="ARBA" id="ARBA00022491"/>
    </source>
</evidence>
<keyword evidence="1" id="KW-0678">Repressor</keyword>
<dbReference type="AlphaFoldDB" id="A0A0P6WYD3"/>
<dbReference type="PANTHER" id="PTHR30204:SF69">
    <property type="entry name" value="MERR-FAMILY TRANSCRIPTIONAL REGULATOR"/>
    <property type="match status" value="1"/>
</dbReference>
<dbReference type="PATRIC" id="fig|229920.5.peg.1653"/>
<dbReference type="InterPro" id="IPR029442">
    <property type="entry name" value="GyrI-like"/>
</dbReference>
<dbReference type="SMART" id="SM00422">
    <property type="entry name" value="HTH_MERR"/>
    <property type="match status" value="1"/>
</dbReference>
<dbReference type="InterPro" id="IPR009061">
    <property type="entry name" value="DNA-bd_dom_put_sf"/>
</dbReference>
<accession>A0A0P6WYD3</accession>
<keyword evidence="2" id="KW-0805">Transcription regulation</keyword>
<dbReference type="Gene3D" id="3.20.80.10">
    <property type="entry name" value="Regulatory factor, effector binding domain"/>
    <property type="match status" value="1"/>
</dbReference>
<dbReference type="InterPro" id="IPR000551">
    <property type="entry name" value="MerR-type_HTH_dom"/>
</dbReference>
<evidence type="ECO:0000313" key="7">
    <source>
        <dbReference type="Proteomes" id="UP000050430"/>
    </source>
</evidence>
<dbReference type="PROSITE" id="PS50937">
    <property type="entry name" value="HTH_MERR_2"/>
    <property type="match status" value="1"/>
</dbReference>
<dbReference type="InterPro" id="IPR010499">
    <property type="entry name" value="AraC_E-bd"/>
</dbReference>
<gene>
    <name evidence="6" type="ORF">ADM99_08745</name>
</gene>
<dbReference type="InterPro" id="IPR047057">
    <property type="entry name" value="MerR_fam"/>
</dbReference>
<dbReference type="SUPFAM" id="SSF46955">
    <property type="entry name" value="Putative DNA-binding domain"/>
    <property type="match status" value="1"/>
</dbReference>
<dbReference type="OrthoDB" id="9773308at2"/>
<evidence type="ECO:0000256" key="3">
    <source>
        <dbReference type="ARBA" id="ARBA00023125"/>
    </source>
</evidence>
<keyword evidence="4" id="KW-0804">Transcription</keyword>
<proteinExistence type="predicted"/>
<evidence type="ECO:0000313" key="6">
    <source>
        <dbReference type="EMBL" id="KPL71568.1"/>
    </source>
</evidence>
<dbReference type="Pfam" id="PF13411">
    <property type="entry name" value="MerR_1"/>
    <property type="match status" value="1"/>
</dbReference>
<reference evidence="6 7" key="1">
    <citation type="submission" date="2015-07" db="EMBL/GenBank/DDBJ databases">
        <title>Genome sequence of Leptolinea tardivitalis DSM 16556.</title>
        <authorList>
            <person name="Hemp J."/>
            <person name="Ward L.M."/>
            <person name="Pace L.A."/>
            <person name="Fischer W.W."/>
        </authorList>
    </citation>
    <scope>NUCLEOTIDE SEQUENCE [LARGE SCALE GENOMIC DNA]</scope>
    <source>
        <strain evidence="6 7">YMTK-2</strain>
    </source>
</reference>
<dbReference type="GO" id="GO:0003677">
    <property type="term" value="F:DNA binding"/>
    <property type="evidence" value="ECO:0007669"/>
    <property type="project" value="UniProtKB-KW"/>
</dbReference>
<dbReference type="Gene3D" id="1.10.1660.10">
    <property type="match status" value="1"/>
</dbReference>
<dbReference type="CDD" id="cd01107">
    <property type="entry name" value="HTH_BmrR"/>
    <property type="match status" value="1"/>
</dbReference>
<feature type="domain" description="HTH merR-type" evidence="5">
    <location>
        <begin position="1"/>
        <end position="72"/>
    </location>
</feature>
<dbReference type="SUPFAM" id="SSF55136">
    <property type="entry name" value="Probable bacterial effector-binding domain"/>
    <property type="match status" value="1"/>
</dbReference>
<protein>
    <recommendedName>
        <fullName evidence="5">HTH merR-type domain-containing protein</fullName>
    </recommendedName>
</protein>
<keyword evidence="7" id="KW-1185">Reference proteome</keyword>
<dbReference type="InterPro" id="IPR011256">
    <property type="entry name" value="Reg_factor_effector_dom_sf"/>
</dbReference>
<dbReference type="GO" id="GO:0003700">
    <property type="term" value="F:DNA-binding transcription factor activity"/>
    <property type="evidence" value="ECO:0007669"/>
    <property type="project" value="InterPro"/>
</dbReference>
<comment type="caution">
    <text evidence="6">The sequence shown here is derived from an EMBL/GenBank/DDBJ whole genome shotgun (WGS) entry which is preliminary data.</text>
</comment>
<dbReference type="SMART" id="SM00871">
    <property type="entry name" value="AraC_E_bind"/>
    <property type="match status" value="1"/>
</dbReference>
<evidence type="ECO:0000256" key="4">
    <source>
        <dbReference type="ARBA" id="ARBA00023163"/>
    </source>
</evidence>
<evidence type="ECO:0000259" key="5">
    <source>
        <dbReference type="PROSITE" id="PS50937"/>
    </source>
</evidence>
<evidence type="ECO:0000256" key="2">
    <source>
        <dbReference type="ARBA" id="ARBA00023015"/>
    </source>
</evidence>
<dbReference type="RefSeq" id="WP_062420142.1">
    <property type="nucleotide sequence ID" value="NZ_BBYA01000001.1"/>
</dbReference>
<dbReference type="Pfam" id="PF06445">
    <property type="entry name" value="GyrI-like"/>
    <property type="match status" value="1"/>
</dbReference>
<dbReference type="STRING" id="229920.ADM99_08745"/>
<organism evidence="6 7">
    <name type="scientific">Leptolinea tardivitalis</name>
    <dbReference type="NCBI Taxonomy" id="229920"/>
    <lineage>
        <taxon>Bacteria</taxon>
        <taxon>Bacillati</taxon>
        <taxon>Chloroflexota</taxon>
        <taxon>Anaerolineae</taxon>
        <taxon>Anaerolineales</taxon>
        <taxon>Anaerolineaceae</taxon>
        <taxon>Leptolinea</taxon>
    </lineage>
</organism>
<dbReference type="Proteomes" id="UP000050430">
    <property type="component" value="Unassembled WGS sequence"/>
</dbReference>
<sequence>MEYSIGDFSKICRLGVKTLRYYHEIGLLLPTRIDKFTSYRYYNEESLTRVETINRLKELEFPLEKIKEILDTCKDDSSIIEYMEERLKEVDRQITEYSLIREKIESFIQQEKLVPEPLGDVVIKDVPGIFMASIRFKGQYSEINGHLTHLFSVFESVINGPAFCLYHDDHHADENMNIECCLPISRKIPAAGFKFSTLPGKRMATIMHKGDYSTIWKAYQKIVDYLNKKDFPIVPPSREIYLRGKGKILPGNPENYLTEIQFPVIDDEDPITKSIRTKITLNIHA</sequence>
<keyword evidence="3" id="KW-0238">DNA-binding</keyword>